<dbReference type="GO" id="GO:0006412">
    <property type="term" value="P:translation"/>
    <property type="evidence" value="ECO:0007669"/>
    <property type="project" value="InterPro"/>
</dbReference>
<reference evidence="7" key="1">
    <citation type="submission" date="2016-11" db="UniProtKB">
        <authorList>
            <consortium name="WormBaseParasite"/>
        </authorList>
    </citation>
    <scope>IDENTIFICATION</scope>
</reference>
<dbReference type="GO" id="GO:0000463">
    <property type="term" value="P:maturation of LSU-rRNA from tricistronic rRNA transcript (SSU-rRNA, 5.8S rRNA, LSU-rRNA)"/>
    <property type="evidence" value="ECO:0007669"/>
    <property type="project" value="InterPro"/>
</dbReference>
<proteinExistence type="inferred from homology"/>
<comment type="similarity">
    <text evidence="1">Belongs to the universal ribosomal protein uL29 family.</text>
</comment>
<dbReference type="InterPro" id="IPR036049">
    <property type="entry name" value="Ribosomal_uL29_sf"/>
</dbReference>
<dbReference type="FunFam" id="6.10.250.3450:FF:000001">
    <property type="entry name" value="60S ribosomal protein L35"/>
    <property type="match status" value="1"/>
</dbReference>
<dbReference type="CDD" id="cd00427">
    <property type="entry name" value="Ribosomal_L29_HIP"/>
    <property type="match status" value="1"/>
</dbReference>
<evidence type="ECO:0000256" key="4">
    <source>
        <dbReference type="ARBA" id="ARBA00035204"/>
    </source>
</evidence>
<protein>
    <recommendedName>
        <fullName evidence="4">Large ribosomal subunit protein uL29</fullName>
    </recommendedName>
    <alternativeName>
        <fullName evidence="5">60S ribosomal protein L35</fullName>
    </alternativeName>
</protein>
<dbReference type="InterPro" id="IPR018254">
    <property type="entry name" value="Ribosomal_uL29_CS"/>
</dbReference>
<dbReference type="Proteomes" id="UP000095287">
    <property type="component" value="Unplaced"/>
</dbReference>
<dbReference type="SUPFAM" id="SSF46561">
    <property type="entry name" value="Ribosomal protein L29 (L29p)"/>
    <property type="match status" value="1"/>
</dbReference>
<dbReference type="Gene3D" id="1.10.287.310">
    <property type="match status" value="1"/>
</dbReference>
<dbReference type="PANTHER" id="PTHR45722">
    <property type="entry name" value="60S RIBOSOMAL PROTEIN L35"/>
    <property type="match status" value="1"/>
</dbReference>
<dbReference type="Pfam" id="PF00831">
    <property type="entry name" value="Ribosomal_L29"/>
    <property type="match status" value="1"/>
</dbReference>
<name>A0A1I7YJJ9_9BILA</name>
<sequence>MTKVKVAELRGKKKDELLKTLNDQKTELASLRVAKVTGGAQSKLNKIRVVRKNIARVLTIINQTQKTELRKFYKGKKYQPIDLRSKKTRAMRRALTKSELAIKSKKQLKKEQKFPLRLYAVKA</sequence>
<evidence type="ECO:0000313" key="6">
    <source>
        <dbReference type="Proteomes" id="UP000095287"/>
    </source>
</evidence>
<dbReference type="GO" id="GO:0022625">
    <property type="term" value="C:cytosolic large ribosomal subunit"/>
    <property type="evidence" value="ECO:0007669"/>
    <property type="project" value="InterPro"/>
</dbReference>
<evidence type="ECO:0000313" key="7">
    <source>
        <dbReference type="WBParaSite" id="L893_g16764.t1"/>
    </source>
</evidence>
<dbReference type="PANTHER" id="PTHR45722:SF2">
    <property type="entry name" value="LARGE RIBOSOMAL SUBUNIT PROTEIN UL29-RELATED"/>
    <property type="match status" value="1"/>
</dbReference>
<dbReference type="NCBIfam" id="TIGR00012">
    <property type="entry name" value="L29"/>
    <property type="match status" value="1"/>
</dbReference>
<keyword evidence="2" id="KW-0689">Ribosomal protein</keyword>
<dbReference type="Gene3D" id="6.10.250.3450">
    <property type="match status" value="1"/>
</dbReference>
<dbReference type="AlphaFoldDB" id="A0A1I7YJJ9"/>
<dbReference type="PROSITE" id="PS00579">
    <property type="entry name" value="RIBOSOMAL_L29"/>
    <property type="match status" value="1"/>
</dbReference>
<dbReference type="GO" id="GO:0003735">
    <property type="term" value="F:structural constituent of ribosome"/>
    <property type="evidence" value="ECO:0007669"/>
    <property type="project" value="InterPro"/>
</dbReference>
<evidence type="ECO:0000256" key="3">
    <source>
        <dbReference type="ARBA" id="ARBA00023274"/>
    </source>
</evidence>
<keyword evidence="6" id="KW-1185">Reference proteome</keyword>
<accession>A0A1I7YJJ9</accession>
<dbReference type="InterPro" id="IPR001854">
    <property type="entry name" value="Ribosomal_uL29"/>
</dbReference>
<dbReference type="WBParaSite" id="L893_g16764.t1">
    <property type="protein sequence ID" value="L893_g16764.t1"/>
    <property type="gene ID" value="L893_g16764"/>
</dbReference>
<dbReference type="GO" id="GO:0003729">
    <property type="term" value="F:mRNA binding"/>
    <property type="evidence" value="ECO:0007669"/>
    <property type="project" value="TreeGrafter"/>
</dbReference>
<keyword evidence="3" id="KW-0687">Ribonucleoprotein</keyword>
<dbReference type="InterPro" id="IPR045059">
    <property type="entry name" value="Ribosomal_uL29_euk"/>
</dbReference>
<evidence type="ECO:0000256" key="2">
    <source>
        <dbReference type="ARBA" id="ARBA00022980"/>
    </source>
</evidence>
<dbReference type="HAMAP" id="MF_00374">
    <property type="entry name" value="Ribosomal_uL29"/>
    <property type="match status" value="1"/>
</dbReference>
<dbReference type="FunFam" id="1.10.287.310:FF:000002">
    <property type="entry name" value="60S ribosomal protein L35"/>
    <property type="match status" value="1"/>
</dbReference>
<evidence type="ECO:0000256" key="5">
    <source>
        <dbReference type="ARBA" id="ARBA00035334"/>
    </source>
</evidence>
<organism evidence="6 7">
    <name type="scientific">Steinernema glaseri</name>
    <dbReference type="NCBI Taxonomy" id="37863"/>
    <lineage>
        <taxon>Eukaryota</taxon>
        <taxon>Metazoa</taxon>
        <taxon>Ecdysozoa</taxon>
        <taxon>Nematoda</taxon>
        <taxon>Chromadorea</taxon>
        <taxon>Rhabditida</taxon>
        <taxon>Tylenchina</taxon>
        <taxon>Panagrolaimomorpha</taxon>
        <taxon>Strongyloidoidea</taxon>
        <taxon>Steinernematidae</taxon>
        <taxon>Steinernema</taxon>
    </lineage>
</organism>
<evidence type="ECO:0000256" key="1">
    <source>
        <dbReference type="ARBA" id="ARBA00009254"/>
    </source>
</evidence>